<evidence type="ECO:0000313" key="1">
    <source>
        <dbReference type="EnsemblMetazoa" id="CJA37250.1"/>
    </source>
</evidence>
<reference evidence="1" key="2">
    <citation type="submission" date="2022-06" db="UniProtKB">
        <authorList>
            <consortium name="EnsemblMetazoa"/>
        </authorList>
    </citation>
    <scope>IDENTIFICATION</scope>
    <source>
        <strain evidence="1">DF5081</strain>
    </source>
</reference>
<name>A0A8R1EJM4_CAEJA</name>
<keyword evidence="2" id="KW-1185">Reference proteome</keyword>
<accession>A0A8R1EJM4</accession>
<dbReference type="Proteomes" id="UP000005237">
    <property type="component" value="Unassembled WGS sequence"/>
</dbReference>
<evidence type="ECO:0000313" key="2">
    <source>
        <dbReference type="Proteomes" id="UP000005237"/>
    </source>
</evidence>
<reference evidence="2" key="1">
    <citation type="submission" date="2010-08" db="EMBL/GenBank/DDBJ databases">
        <authorList>
            <consortium name="Caenorhabditis japonica Sequencing Consortium"/>
            <person name="Wilson R.K."/>
        </authorList>
    </citation>
    <scope>NUCLEOTIDE SEQUENCE [LARGE SCALE GENOMIC DNA]</scope>
    <source>
        <strain evidence="2">DF5081</strain>
    </source>
</reference>
<proteinExistence type="predicted"/>
<dbReference type="AlphaFoldDB" id="A0A8R1EJM4"/>
<sequence length="30" mass="3684">IARRHPFIRHPPDTVKRRANDFKVSFYFVL</sequence>
<protein>
    <submittedName>
        <fullName evidence="1">Uncharacterized protein</fullName>
    </submittedName>
</protein>
<organism evidence="1 2">
    <name type="scientific">Caenorhabditis japonica</name>
    <dbReference type="NCBI Taxonomy" id="281687"/>
    <lineage>
        <taxon>Eukaryota</taxon>
        <taxon>Metazoa</taxon>
        <taxon>Ecdysozoa</taxon>
        <taxon>Nematoda</taxon>
        <taxon>Chromadorea</taxon>
        <taxon>Rhabditida</taxon>
        <taxon>Rhabditina</taxon>
        <taxon>Rhabditomorpha</taxon>
        <taxon>Rhabditoidea</taxon>
        <taxon>Rhabditidae</taxon>
        <taxon>Peloderinae</taxon>
        <taxon>Caenorhabditis</taxon>
    </lineage>
</organism>
<dbReference type="EnsemblMetazoa" id="CJA37250.1">
    <property type="protein sequence ID" value="CJA37250.1"/>
    <property type="gene ID" value="WBGene00213097"/>
</dbReference>